<proteinExistence type="predicted"/>
<dbReference type="EMBL" id="QZAT01000093">
    <property type="protein sequence ID" value="THX25737.1"/>
    <property type="molecule type" value="Genomic_DNA"/>
</dbReference>
<keyword evidence="2" id="KW-1133">Transmembrane helix</keyword>
<evidence type="ECO:0000313" key="3">
    <source>
        <dbReference type="EMBL" id="THX25737.1"/>
    </source>
</evidence>
<keyword evidence="2" id="KW-0812">Transmembrane</keyword>
<name>A0AB74JPC4_AURPU</name>
<evidence type="ECO:0000313" key="4">
    <source>
        <dbReference type="Proteomes" id="UP000310374"/>
    </source>
</evidence>
<keyword evidence="2" id="KW-0472">Membrane</keyword>
<gene>
    <name evidence="3" type="ORF">D6D12_06709</name>
</gene>
<dbReference type="AlphaFoldDB" id="A0AB74JPC4"/>
<sequence length="142" mass="15880">MNGLIASASIVAHSVPRFTFDKASYTPSSTSSNTHTPYRITMALSNGAIIVIVIVCCGAFVCCLGAVGWVYRRQDYDQRGVNYGWRPTNNQNDYMREIRSKNQEGMFHAARYHERALSSQPSRSDFTSDYRSPSRSEAISPV</sequence>
<protein>
    <submittedName>
        <fullName evidence="3">Uncharacterized protein</fullName>
    </submittedName>
</protein>
<feature type="region of interest" description="Disordered" evidence="1">
    <location>
        <begin position="117"/>
        <end position="142"/>
    </location>
</feature>
<feature type="transmembrane region" description="Helical" evidence="2">
    <location>
        <begin position="38"/>
        <end position="71"/>
    </location>
</feature>
<evidence type="ECO:0000256" key="1">
    <source>
        <dbReference type="SAM" id="MobiDB-lite"/>
    </source>
</evidence>
<reference evidence="3 4" key="1">
    <citation type="submission" date="2018-10" db="EMBL/GenBank/DDBJ databases">
        <title>Fifty Aureobasidium pullulans genomes reveal a recombining polyextremotolerant generalist.</title>
        <authorList>
            <person name="Gostincar C."/>
            <person name="Turk M."/>
            <person name="Zajc J."/>
            <person name="Gunde-Cimerman N."/>
        </authorList>
    </citation>
    <scope>NUCLEOTIDE SEQUENCE [LARGE SCALE GENOMIC DNA]</scope>
    <source>
        <strain evidence="3 4">EXF-10081</strain>
    </source>
</reference>
<evidence type="ECO:0000256" key="2">
    <source>
        <dbReference type="SAM" id="Phobius"/>
    </source>
</evidence>
<organism evidence="3 4">
    <name type="scientific">Aureobasidium pullulans</name>
    <name type="common">Black yeast</name>
    <name type="synonym">Pullularia pullulans</name>
    <dbReference type="NCBI Taxonomy" id="5580"/>
    <lineage>
        <taxon>Eukaryota</taxon>
        <taxon>Fungi</taxon>
        <taxon>Dikarya</taxon>
        <taxon>Ascomycota</taxon>
        <taxon>Pezizomycotina</taxon>
        <taxon>Dothideomycetes</taxon>
        <taxon>Dothideomycetidae</taxon>
        <taxon>Dothideales</taxon>
        <taxon>Saccotheciaceae</taxon>
        <taxon>Aureobasidium</taxon>
    </lineage>
</organism>
<comment type="caution">
    <text evidence="3">The sequence shown here is derived from an EMBL/GenBank/DDBJ whole genome shotgun (WGS) entry which is preliminary data.</text>
</comment>
<dbReference type="Proteomes" id="UP000310374">
    <property type="component" value="Unassembled WGS sequence"/>
</dbReference>
<accession>A0AB74JPC4</accession>